<dbReference type="STRING" id="554065.E1Z1Y1"/>
<name>E1Z1Y1_CHLVA</name>
<organism evidence="4">
    <name type="scientific">Chlorella variabilis</name>
    <name type="common">Green alga</name>
    <dbReference type="NCBI Taxonomy" id="554065"/>
    <lineage>
        <taxon>Eukaryota</taxon>
        <taxon>Viridiplantae</taxon>
        <taxon>Chlorophyta</taxon>
        <taxon>core chlorophytes</taxon>
        <taxon>Trebouxiophyceae</taxon>
        <taxon>Chlorellales</taxon>
        <taxon>Chlorellaceae</taxon>
        <taxon>Chlorella clade</taxon>
        <taxon>Chlorella</taxon>
    </lineage>
</organism>
<dbReference type="FunCoup" id="E1Z1Y1">
    <property type="interactions" value="717"/>
</dbReference>
<dbReference type="InterPro" id="IPR018962">
    <property type="entry name" value="DUF1995"/>
</dbReference>
<dbReference type="Proteomes" id="UP000008141">
    <property type="component" value="Unassembled WGS sequence"/>
</dbReference>
<feature type="compositionally biased region" description="Basic and acidic residues" evidence="1">
    <location>
        <begin position="24"/>
        <end position="38"/>
    </location>
</feature>
<protein>
    <recommendedName>
        <fullName evidence="2">DUF1995 domain-containing protein</fullName>
    </recommendedName>
</protein>
<dbReference type="PANTHER" id="PTHR34051:SF2">
    <property type="entry name" value="PROTEIN LPA3"/>
    <property type="match status" value="1"/>
</dbReference>
<dbReference type="EMBL" id="GL433835">
    <property type="protein sequence ID" value="EFN59896.1"/>
    <property type="molecule type" value="Genomic_DNA"/>
</dbReference>
<dbReference type="KEGG" id="cvr:CHLNCDRAFT_132917"/>
<evidence type="ECO:0000313" key="4">
    <source>
        <dbReference type="Proteomes" id="UP000008141"/>
    </source>
</evidence>
<evidence type="ECO:0000256" key="1">
    <source>
        <dbReference type="SAM" id="MobiDB-lite"/>
    </source>
</evidence>
<dbReference type="RefSeq" id="XP_005851998.1">
    <property type="nucleotide sequence ID" value="XM_005851936.1"/>
</dbReference>
<dbReference type="OMA" id="KSATWWE"/>
<feature type="domain" description="DUF1995" evidence="2">
    <location>
        <begin position="45"/>
        <end position="252"/>
    </location>
</feature>
<dbReference type="AlphaFoldDB" id="E1Z1Y1"/>
<keyword evidence="4" id="KW-1185">Reference proteome</keyword>
<feature type="compositionally biased region" description="Low complexity" evidence="1">
    <location>
        <begin position="1"/>
        <end position="11"/>
    </location>
</feature>
<reference evidence="3 4" key="1">
    <citation type="journal article" date="2010" name="Plant Cell">
        <title>The Chlorella variabilis NC64A genome reveals adaptation to photosymbiosis, coevolution with viruses, and cryptic sex.</title>
        <authorList>
            <person name="Blanc G."/>
            <person name="Duncan G."/>
            <person name="Agarkova I."/>
            <person name="Borodovsky M."/>
            <person name="Gurnon J."/>
            <person name="Kuo A."/>
            <person name="Lindquist E."/>
            <person name="Lucas S."/>
            <person name="Pangilinan J."/>
            <person name="Polle J."/>
            <person name="Salamov A."/>
            <person name="Terry A."/>
            <person name="Yamada T."/>
            <person name="Dunigan D.D."/>
            <person name="Grigoriev I.V."/>
            <person name="Claverie J.M."/>
            <person name="Van Etten J.L."/>
        </authorList>
    </citation>
    <scope>NUCLEOTIDE SEQUENCE [LARGE SCALE GENOMIC DNA]</scope>
    <source>
        <strain evidence="3 4">NC64A</strain>
    </source>
</reference>
<proteinExistence type="predicted"/>
<evidence type="ECO:0000313" key="3">
    <source>
        <dbReference type="EMBL" id="EFN59896.1"/>
    </source>
</evidence>
<evidence type="ECO:0000259" key="2">
    <source>
        <dbReference type="Pfam" id="PF09353"/>
    </source>
</evidence>
<dbReference type="OrthoDB" id="2082at2759"/>
<dbReference type="InParanoid" id="E1Z1Y1"/>
<gene>
    <name evidence="3" type="ORF">CHLNCDRAFT_132917</name>
</gene>
<feature type="region of interest" description="Disordered" evidence="1">
    <location>
        <begin position="1"/>
        <end position="45"/>
    </location>
</feature>
<accession>E1Z1Y1</accession>
<dbReference type="Pfam" id="PF09353">
    <property type="entry name" value="DUF1995"/>
    <property type="match status" value="1"/>
</dbReference>
<sequence length="343" mass="37524">MPSAAPRGAAADPDRLATAVRAQTEQKGEQKGDTDKRAGRSTYRPTTYTELVDDAVAAVAVAVEDGLNRLEVEFPAVSNVDGYKGSSDLYIDANIQLALAASRKLAEVTGKRVHLLLPDETEYSRAAEMFKAALAASDNVSMGHFREGRPSLASTFGNILFMGVGGREVDGPQAAAQRADIFIAINASTVELADLEAYCEETAKERVVVAWNMELDTLRSDLGLLGFPPKDLQHRFLCTFKPVFYIRQRDYSKASPPTPAPLLPLPAVSVAVAPFIINYSGALSGKDDKRRYNLGEFKEELMNAMGLNTESEGSAMAFLRRGYKTSTWWEDDEDKEQSKAWRS</sequence>
<dbReference type="PANTHER" id="PTHR34051">
    <property type="entry name" value="PROTEIN LOW PSII ACCUMULATION 3, CHLOROPLASTIC"/>
    <property type="match status" value="1"/>
</dbReference>
<dbReference type="eggNOG" id="ENOG502QW2X">
    <property type="taxonomic scope" value="Eukaryota"/>
</dbReference>
<dbReference type="InterPro" id="IPR044687">
    <property type="entry name" value="LPA3"/>
</dbReference>
<dbReference type="GeneID" id="17359089"/>